<accession>B0G947</accession>
<name>B0G947_9FIRM</name>
<feature type="transmembrane region" description="Helical" evidence="1">
    <location>
        <begin position="6"/>
        <end position="27"/>
    </location>
</feature>
<reference evidence="2 3" key="1">
    <citation type="submission" date="2007-10" db="EMBL/GenBank/DDBJ databases">
        <title>Draft genome sequence of Dorea formicigenerans(ATCC 27755).</title>
        <authorList>
            <person name="Sudarsanam P."/>
            <person name="Ley R."/>
            <person name="Guruge J."/>
            <person name="Turnbaugh P.J."/>
            <person name="Mahowald M."/>
            <person name="Liep D."/>
            <person name="Gordon J."/>
        </authorList>
    </citation>
    <scope>NUCLEOTIDE SEQUENCE [LARGE SCALE GENOMIC DNA]</scope>
    <source>
        <strain evidence="2 3">ATCC 27755</strain>
    </source>
</reference>
<proteinExistence type="predicted"/>
<evidence type="ECO:0000313" key="2">
    <source>
        <dbReference type="EMBL" id="EDR46201.1"/>
    </source>
</evidence>
<protein>
    <submittedName>
        <fullName evidence="2">Uncharacterized protein</fullName>
    </submittedName>
</protein>
<keyword evidence="1" id="KW-0812">Transmembrane</keyword>
<dbReference type="STRING" id="411461.DORFOR_02809"/>
<organism evidence="2 3">
    <name type="scientific">Dorea formicigenerans ATCC 27755</name>
    <dbReference type="NCBI Taxonomy" id="411461"/>
    <lineage>
        <taxon>Bacteria</taxon>
        <taxon>Bacillati</taxon>
        <taxon>Bacillota</taxon>
        <taxon>Clostridia</taxon>
        <taxon>Lachnospirales</taxon>
        <taxon>Lachnospiraceae</taxon>
        <taxon>Dorea</taxon>
    </lineage>
</organism>
<keyword evidence="1" id="KW-1133">Transmembrane helix</keyword>
<dbReference type="Proteomes" id="UP000005359">
    <property type="component" value="Unassembled WGS sequence"/>
</dbReference>
<dbReference type="AlphaFoldDB" id="B0G947"/>
<gene>
    <name evidence="2" type="ORF">DORFOR_02809</name>
</gene>
<keyword evidence="1" id="KW-0472">Membrane</keyword>
<dbReference type="EMBL" id="AAXA02000015">
    <property type="protein sequence ID" value="EDR46201.1"/>
    <property type="molecule type" value="Genomic_DNA"/>
</dbReference>
<sequence>MRFPHISFIRLPFSLSLQTFPVILYIIPYPMHKCQALMLFTVPVHSSMYSFSYYWKS</sequence>
<comment type="caution">
    <text evidence="2">The sequence shown here is derived from an EMBL/GenBank/DDBJ whole genome shotgun (WGS) entry which is preliminary data.</text>
</comment>
<evidence type="ECO:0000313" key="3">
    <source>
        <dbReference type="Proteomes" id="UP000005359"/>
    </source>
</evidence>
<reference evidence="2 3" key="2">
    <citation type="submission" date="2007-10" db="EMBL/GenBank/DDBJ databases">
        <authorList>
            <person name="Fulton L."/>
            <person name="Clifton S."/>
            <person name="Fulton B."/>
            <person name="Xu J."/>
            <person name="Minx P."/>
            <person name="Pepin K.H."/>
            <person name="Johnson M."/>
            <person name="Thiruvilangam P."/>
            <person name="Bhonagiri V."/>
            <person name="Nash W.E."/>
            <person name="Wang C."/>
            <person name="Mardis E.R."/>
            <person name="Wilson R.K."/>
        </authorList>
    </citation>
    <scope>NUCLEOTIDE SEQUENCE [LARGE SCALE GENOMIC DNA]</scope>
    <source>
        <strain evidence="2 3">ATCC 27755</strain>
    </source>
</reference>
<dbReference type="PaxDb" id="411461-DORFOR_02809"/>
<evidence type="ECO:0000256" key="1">
    <source>
        <dbReference type="SAM" id="Phobius"/>
    </source>
</evidence>